<dbReference type="InterPro" id="IPR004119">
    <property type="entry name" value="EcKL"/>
</dbReference>
<keyword evidence="3" id="KW-1185">Reference proteome</keyword>
<evidence type="ECO:0000259" key="1">
    <source>
        <dbReference type="SMART" id="SM00587"/>
    </source>
</evidence>
<reference evidence="2 3" key="1">
    <citation type="submission" date="2020-11" db="EMBL/GenBank/DDBJ databases">
        <authorList>
            <person name="Wallbank WR R."/>
            <person name="Pardo Diaz C."/>
            <person name="Kozak K."/>
            <person name="Martin S."/>
            <person name="Jiggins C."/>
            <person name="Moest M."/>
            <person name="Warren A I."/>
            <person name="Generalovic N T."/>
            <person name="Byers J.R.P. K."/>
            <person name="Montejo-Kovacevich G."/>
            <person name="Yen C E."/>
        </authorList>
    </citation>
    <scope>NUCLEOTIDE SEQUENCE [LARGE SCALE GENOMIC DNA]</scope>
</reference>
<feature type="domain" description="CHK kinase-like" evidence="1">
    <location>
        <begin position="138"/>
        <end position="322"/>
    </location>
</feature>
<dbReference type="Gene3D" id="3.90.1200.10">
    <property type="match status" value="1"/>
</dbReference>
<sequence>MSFNSDELQAPEWVNSDFLKKVLEYNGDLENVTIDDYQISAATALGDHFASIMFRVKITFSTQEHPSETRSIIIKTSPFVEGFKKDILDKTNIDHFATEIFMYSKVLAECGQILKKAGYNDLLAPKMIYQSTQPHEVIVFEDLRELGYFMFPKTIPNEADTELIFSKLGRYHASVFRLASEDHKDFHRKGGIFNAGAIENLNFLREGFVFFKELVGTLPGFEIASEKLEKLEFDKIVEKCKQSVNSSGSYELLNHGDYHIKNMMFKGQNETEVSEVVLVDFQVSHWGSPAFDLVYMSAVIPPRMRMRAYHHYFDTFIDVLKKSDYNGVLPTFELLQKDLKSYRHLDLFFLATLTPLLCADKDEINEQVEVLLQSSNHLKKFYKAANYISYVKELLPVLLQEGIIDGLIDSN</sequence>
<dbReference type="Proteomes" id="UP000594454">
    <property type="component" value="Chromosome 6"/>
</dbReference>
<evidence type="ECO:0000313" key="3">
    <source>
        <dbReference type="Proteomes" id="UP000594454"/>
    </source>
</evidence>
<gene>
    <name evidence="2" type="ORF">HERILL_LOCUS16019</name>
</gene>
<dbReference type="InterPro" id="IPR011009">
    <property type="entry name" value="Kinase-like_dom_sf"/>
</dbReference>
<dbReference type="FunCoup" id="A0A7R8Z1N2">
    <property type="interactions" value="14"/>
</dbReference>
<dbReference type="InParanoid" id="A0A7R8Z1N2"/>
<dbReference type="PANTHER" id="PTHR11012:SF12">
    <property type="entry name" value="CHK KINASE-LIKE DOMAIN-CONTAINING PROTEIN-RELATED"/>
    <property type="match status" value="1"/>
</dbReference>
<dbReference type="PANTHER" id="PTHR11012">
    <property type="entry name" value="PROTEIN KINASE-LIKE DOMAIN-CONTAINING"/>
    <property type="match status" value="1"/>
</dbReference>
<name>A0A7R8Z1N2_HERIL</name>
<dbReference type="SUPFAM" id="SSF56112">
    <property type="entry name" value="Protein kinase-like (PK-like)"/>
    <property type="match status" value="1"/>
</dbReference>
<proteinExistence type="predicted"/>
<evidence type="ECO:0000313" key="2">
    <source>
        <dbReference type="EMBL" id="CAD7093754.1"/>
    </source>
</evidence>
<dbReference type="OMA" id="DYEFFMM"/>
<dbReference type="EMBL" id="LR899014">
    <property type="protein sequence ID" value="CAD7093754.1"/>
    <property type="molecule type" value="Genomic_DNA"/>
</dbReference>
<dbReference type="InterPro" id="IPR015897">
    <property type="entry name" value="CHK_kinase-like"/>
</dbReference>
<dbReference type="SMART" id="SM00587">
    <property type="entry name" value="CHK"/>
    <property type="match status" value="1"/>
</dbReference>
<organism evidence="2 3">
    <name type="scientific">Hermetia illucens</name>
    <name type="common">Black soldier fly</name>
    <dbReference type="NCBI Taxonomy" id="343691"/>
    <lineage>
        <taxon>Eukaryota</taxon>
        <taxon>Metazoa</taxon>
        <taxon>Ecdysozoa</taxon>
        <taxon>Arthropoda</taxon>
        <taxon>Hexapoda</taxon>
        <taxon>Insecta</taxon>
        <taxon>Pterygota</taxon>
        <taxon>Neoptera</taxon>
        <taxon>Endopterygota</taxon>
        <taxon>Diptera</taxon>
        <taxon>Brachycera</taxon>
        <taxon>Stratiomyomorpha</taxon>
        <taxon>Stratiomyidae</taxon>
        <taxon>Hermetiinae</taxon>
        <taxon>Hermetia</taxon>
    </lineage>
</organism>
<dbReference type="AlphaFoldDB" id="A0A7R8Z1N2"/>
<protein>
    <recommendedName>
        <fullName evidence="1">CHK kinase-like domain-containing protein</fullName>
    </recommendedName>
</protein>
<accession>A0A7R8Z1N2</accession>
<dbReference type="OrthoDB" id="8250698at2759"/>
<dbReference type="Pfam" id="PF02958">
    <property type="entry name" value="EcKL"/>
    <property type="match status" value="1"/>
</dbReference>